<gene>
    <name evidence="2" type="ORF">SAMN04488530_10564</name>
</gene>
<dbReference type="Proteomes" id="UP000243255">
    <property type="component" value="Unassembled WGS sequence"/>
</dbReference>
<accession>A0A1M5LS40</accession>
<organism evidence="2 3">
    <name type="scientific">Asaccharospora irregularis DSM 2635</name>
    <dbReference type="NCBI Taxonomy" id="1121321"/>
    <lineage>
        <taxon>Bacteria</taxon>
        <taxon>Bacillati</taxon>
        <taxon>Bacillota</taxon>
        <taxon>Clostridia</taxon>
        <taxon>Peptostreptococcales</taxon>
        <taxon>Peptostreptococcaceae</taxon>
        <taxon>Asaccharospora</taxon>
    </lineage>
</organism>
<dbReference type="RefSeq" id="WP_073124404.1">
    <property type="nucleotide sequence ID" value="NZ_BAABCH010000026.1"/>
</dbReference>
<dbReference type="AlphaFoldDB" id="A0A1M5LS40"/>
<dbReference type="STRING" id="1121321.SAMN04488530_10564"/>
<dbReference type="OrthoDB" id="1778393at2"/>
<dbReference type="EMBL" id="FQWX01000005">
    <property type="protein sequence ID" value="SHG67831.1"/>
    <property type="molecule type" value="Genomic_DNA"/>
</dbReference>
<proteinExistence type="predicted"/>
<evidence type="ECO:0000313" key="3">
    <source>
        <dbReference type="Proteomes" id="UP000243255"/>
    </source>
</evidence>
<evidence type="ECO:0000313" key="2">
    <source>
        <dbReference type="EMBL" id="SHG67831.1"/>
    </source>
</evidence>
<sequence length="333" mass="38498">MWQYNIKNKLDLFIKNHEKIKEVKGSWQMGMMQYSCILSSTIKNQNINPIRVEEGINIIKESTGMFSNFRGYSLFYVANLLSYKPEMRRSFKVILDTYEKLKKDKFFNDAYLPFLAIIIYENRDKMDIDTAIDRTKYVYDFMKKHHPFLTSSDDYCRSALIAINSKNLEDDLKYMEESYEALNSKGFYKSNDLQSLSHIMVFNENKNEESLDRVVKIKKLLESKGCKIDGYGYPLIGAISLLDCDENQLVEQIKNVSDKLKEVKGFGNWALGKNNRNMISAVIVASSYVDYFSQETNIDTISNNIFLEIIIAIDIAMMLVIMSASTASATYIN</sequence>
<dbReference type="InterPro" id="IPR025062">
    <property type="entry name" value="DUF4003"/>
</dbReference>
<reference evidence="3" key="1">
    <citation type="submission" date="2016-11" db="EMBL/GenBank/DDBJ databases">
        <authorList>
            <person name="Varghese N."/>
            <person name="Submissions S."/>
        </authorList>
    </citation>
    <scope>NUCLEOTIDE SEQUENCE [LARGE SCALE GENOMIC DNA]</scope>
    <source>
        <strain evidence="3">DSM 2635</strain>
    </source>
</reference>
<keyword evidence="3" id="KW-1185">Reference proteome</keyword>
<dbReference type="Pfam" id="PF13170">
    <property type="entry name" value="DUF4003"/>
    <property type="match status" value="1"/>
</dbReference>
<keyword evidence="1" id="KW-0812">Transmembrane</keyword>
<evidence type="ECO:0008006" key="4">
    <source>
        <dbReference type="Google" id="ProtNLM"/>
    </source>
</evidence>
<keyword evidence="1" id="KW-1133">Transmembrane helix</keyword>
<name>A0A1M5LS40_9FIRM</name>
<keyword evidence="1" id="KW-0472">Membrane</keyword>
<feature type="transmembrane region" description="Helical" evidence="1">
    <location>
        <begin position="305"/>
        <end position="332"/>
    </location>
</feature>
<evidence type="ECO:0000256" key="1">
    <source>
        <dbReference type="SAM" id="Phobius"/>
    </source>
</evidence>
<protein>
    <recommendedName>
        <fullName evidence="4">DUF4003 domain-containing protein</fullName>
    </recommendedName>
</protein>